<keyword evidence="3" id="KW-1185">Reference proteome</keyword>
<proteinExistence type="predicted"/>
<feature type="region of interest" description="Disordered" evidence="1">
    <location>
        <begin position="332"/>
        <end position="357"/>
    </location>
</feature>
<evidence type="ECO:0000313" key="2">
    <source>
        <dbReference type="EMBL" id="ANJ20694.1"/>
    </source>
</evidence>
<evidence type="ECO:0000313" key="3">
    <source>
        <dbReference type="Proteomes" id="UP000259721"/>
    </source>
</evidence>
<organism evidence="2 3">
    <name type="scientific">Dinoroseobacter phage DS-1410Ws-06</name>
    <dbReference type="NCBI Taxonomy" id="1815983"/>
    <lineage>
        <taxon>Viruses</taxon>
        <taxon>Duplodnaviria</taxon>
        <taxon>Heunggongvirae</taxon>
        <taxon>Uroviricota</taxon>
        <taxon>Caudoviricetes</taxon>
        <taxon>Schitoviridae</taxon>
        <taxon>Rhodovirinae</taxon>
        <taxon>Sanyabayvirus</taxon>
        <taxon>Sanyabayvirus DS1410Ws06</taxon>
    </lineage>
</organism>
<sequence>MSDMKQIVSMLAAEEKITLFTVMGEVLELPSDGPHDTSKIAEYLTLKLTGGNVVELDLNDYLTIHRAIVPEGYENTGIVVTHIIDGVEVQGIFYPSSVAVAVQHEGEEVVIPKVEKLEKHANRANAEKSPAVRNFLRRIAPVAKDRLHSAEDLMDFIERSELPLTNDGMIIGYKKVNMTSDGYFVDVHSGKIKQRVGSRVWMDVDAVDPSRNASCSHGLHVANLGYLSGFSGNHTLIVLVDPANFIAVPHNETNKCRVCEYDIIGVMTARGHEMVDSGSFVKEDQTFKSVIADAVAGRSIKPFEAIKVGKKEILEVVELVENDLQPHIALEPTGVETKESSGESLMSDKAPEKKEKKDIVKMARKATGSNPWDNAPSEVINAFTALRVGSTKTDAAKAGDTSTRTLARWMDKYDYDGWAKAAEGSMTRAERARMYFNNAAWETLASFKRQAKKGWAALGFNKREISQIEKNLTA</sequence>
<protein>
    <submittedName>
        <fullName evidence="2">RIIB-like protein</fullName>
    </submittedName>
</protein>
<dbReference type="EMBL" id="KU885988">
    <property type="protein sequence ID" value="ANJ20694.1"/>
    <property type="molecule type" value="Genomic_DNA"/>
</dbReference>
<accession>A0A191VYA5</accession>
<evidence type="ECO:0000256" key="1">
    <source>
        <dbReference type="SAM" id="MobiDB-lite"/>
    </source>
</evidence>
<gene>
    <name evidence="2" type="ORF">DSp06_gp37</name>
</gene>
<name>A0A191VYA5_9CAUD</name>
<reference evidence="2 3" key="1">
    <citation type="journal article" date="2016" name="Curr. Microbiol.">
        <title>Characterization and Complete Genome Sequences of Three N4-Like Roseobacter Phages Isolated from the South China Sea.</title>
        <authorList>
            <person name="Li B."/>
            <person name="Zhang S."/>
            <person name="Long L."/>
            <person name="Huang S."/>
        </authorList>
    </citation>
    <scope>NUCLEOTIDE SEQUENCE [LARGE SCALE GENOMIC DNA]</scope>
</reference>
<dbReference type="Proteomes" id="UP000259721">
    <property type="component" value="Segment"/>
</dbReference>